<accession>A0A9P9D409</accession>
<comment type="caution">
    <text evidence="2">The sequence shown here is derived from an EMBL/GenBank/DDBJ whole genome shotgun (WGS) entry which is preliminary data.</text>
</comment>
<sequence length="91" mass="10352">FLVDLDLAIKEQREGTSEARVRPARAFMAIGALLDEQHSFMHNLGSFFWVLFWICIPSNGPDQGKAVVDMEELEKIKLSVGMRIDMRQGSR</sequence>
<dbReference type="EMBL" id="JAGMUV010000039">
    <property type="protein sequence ID" value="KAH7112031.1"/>
    <property type="molecule type" value="Genomic_DNA"/>
</dbReference>
<dbReference type="PANTHER" id="PTHR38248:SF2">
    <property type="entry name" value="FUNK1 11"/>
    <property type="match status" value="1"/>
</dbReference>
<keyword evidence="3" id="KW-1185">Reference proteome</keyword>
<evidence type="ECO:0000259" key="1">
    <source>
        <dbReference type="Pfam" id="PF17667"/>
    </source>
</evidence>
<dbReference type="Pfam" id="PF17667">
    <property type="entry name" value="Pkinase_fungal"/>
    <property type="match status" value="1"/>
</dbReference>
<reference evidence="2" key="1">
    <citation type="journal article" date="2021" name="Nat. Commun.">
        <title>Genetic determinants of endophytism in the Arabidopsis root mycobiome.</title>
        <authorList>
            <person name="Mesny F."/>
            <person name="Miyauchi S."/>
            <person name="Thiergart T."/>
            <person name="Pickel B."/>
            <person name="Atanasova L."/>
            <person name="Karlsson M."/>
            <person name="Huettel B."/>
            <person name="Barry K.W."/>
            <person name="Haridas S."/>
            <person name="Chen C."/>
            <person name="Bauer D."/>
            <person name="Andreopoulos W."/>
            <person name="Pangilinan J."/>
            <person name="LaButti K."/>
            <person name="Riley R."/>
            <person name="Lipzen A."/>
            <person name="Clum A."/>
            <person name="Drula E."/>
            <person name="Henrissat B."/>
            <person name="Kohler A."/>
            <person name="Grigoriev I.V."/>
            <person name="Martin F.M."/>
            <person name="Hacquard S."/>
        </authorList>
    </citation>
    <scope>NUCLEOTIDE SEQUENCE</scope>
    <source>
        <strain evidence="2">MPI-CAGE-AT-0147</strain>
    </source>
</reference>
<evidence type="ECO:0000313" key="3">
    <source>
        <dbReference type="Proteomes" id="UP000738349"/>
    </source>
</evidence>
<dbReference type="Proteomes" id="UP000738349">
    <property type="component" value="Unassembled WGS sequence"/>
</dbReference>
<protein>
    <recommendedName>
        <fullName evidence="1">Fungal-type protein kinase domain-containing protein</fullName>
    </recommendedName>
</protein>
<proteinExistence type="predicted"/>
<name>A0A9P9D409_9HYPO</name>
<evidence type="ECO:0000313" key="2">
    <source>
        <dbReference type="EMBL" id="KAH7112031.1"/>
    </source>
</evidence>
<dbReference type="AlphaFoldDB" id="A0A9P9D409"/>
<feature type="domain" description="Fungal-type protein kinase" evidence="1">
    <location>
        <begin position="1"/>
        <end position="55"/>
    </location>
</feature>
<organism evidence="2 3">
    <name type="scientific">Dactylonectria macrodidyma</name>
    <dbReference type="NCBI Taxonomy" id="307937"/>
    <lineage>
        <taxon>Eukaryota</taxon>
        <taxon>Fungi</taxon>
        <taxon>Dikarya</taxon>
        <taxon>Ascomycota</taxon>
        <taxon>Pezizomycotina</taxon>
        <taxon>Sordariomycetes</taxon>
        <taxon>Hypocreomycetidae</taxon>
        <taxon>Hypocreales</taxon>
        <taxon>Nectriaceae</taxon>
        <taxon>Dactylonectria</taxon>
    </lineage>
</organism>
<dbReference type="OrthoDB" id="5584477at2759"/>
<gene>
    <name evidence="2" type="ORF">EDB81DRAFT_671014</name>
</gene>
<dbReference type="InterPro" id="IPR040976">
    <property type="entry name" value="Pkinase_fungal"/>
</dbReference>
<feature type="non-terminal residue" evidence="2">
    <location>
        <position position="1"/>
    </location>
</feature>
<dbReference type="PANTHER" id="PTHR38248">
    <property type="entry name" value="FUNK1 6"/>
    <property type="match status" value="1"/>
</dbReference>